<evidence type="ECO:0000256" key="1">
    <source>
        <dbReference type="SAM" id="SignalP"/>
    </source>
</evidence>
<reference evidence="2 3" key="1">
    <citation type="submission" date="2018-08" db="EMBL/GenBank/DDBJ databases">
        <title>Isolation, diversity and antifungal activity of Actinobacteria from wheat.</title>
        <authorList>
            <person name="Han C."/>
        </authorList>
    </citation>
    <scope>NUCLEOTIDE SEQUENCE [LARGE SCALE GENOMIC DNA]</scope>
    <source>
        <strain evidence="2 3">NEAU-YY421</strain>
    </source>
</reference>
<dbReference type="RefSeq" id="WP_128558843.1">
    <property type="nucleotide sequence ID" value="NZ_QUAK01000196.1"/>
</dbReference>
<dbReference type="OrthoDB" id="4336056at2"/>
<name>A0A372LXX5_9ACTN</name>
<dbReference type="Proteomes" id="UP000263094">
    <property type="component" value="Unassembled WGS sequence"/>
</dbReference>
<feature type="chain" id="PRO_5016935458" description="ATP-binding protein" evidence="1">
    <location>
        <begin position="26"/>
        <end position="93"/>
    </location>
</feature>
<dbReference type="EMBL" id="QUAK01000196">
    <property type="protein sequence ID" value="RFU83481.1"/>
    <property type="molecule type" value="Genomic_DNA"/>
</dbReference>
<sequence>MKSLKAAAVVAGSLALAGTAAPAFADDLTPSSLNGAVESLDTSTLLESPPVNTNMLDTARSGSLPNALQGAVDDLGSAGGQGKGLIGGLPVGG</sequence>
<keyword evidence="1" id="KW-0732">Signal</keyword>
<dbReference type="AlphaFoldDB" id="A0A372LXX5"/>
<comment type="caution">
    <text evidence="2">The sequence shown here is derived from an EMBL/GenBank/DDBJ whole genome shotgun (WGS) entry which is preliminary data.</text>
</comment>
<protein>
    <recommendedName>
        <fullName evidence="4">ATP-binding protein</fullName>
    </recommendedName>
</protein>
<keyword evidence="3" id="KW-1185">Reference proteome</keyword>
<evidence type="ECO:0000313" key="3">
    <source>
        <dbReference type="Proteomes" id="UP000263094"/>
    </source>
</evidence>
<feature type="signal peptide" evidence="1">
    <location>
        <begin position="1"/>
        <end position="25"/>
    </location>
</feature>
<evidence type="ECO:0000313" key="2">
    <source>
        <dbReference type="EMBL" id="RFU83481.1"/>
    </source>
</evidence>
<gene>
    <name evidence="2" type="ORF">DY218_27590</name>
</gene>
<organism evidence="2 3">
    <name type="scientific">Streptomyces triticagri</name>
    <dbReference type="NCBI Taxonomy" id="2293568"/>
    <lineage>
        <taxon>Bacteria</taxon>
        <taxon>Bacillati</taxon>
        <taxon>Actinomycetota</taxon>
        <taxon>Actinomycetes</taxon>
        <taxon>Kitasatosporales</taxon>
        <taxon>Streptomycetaceae</taxon>
        <taxon>Streptomyces</taxon>
    </lineage>
</organism>
<evidence type="ECO:0008006" key="4">
    <source>
        <dbReference type="Google" id="ProtNLM"/>
    </source>
</evidence>
<proteinExistence type="predicted"/>
<accession>A0A372LXX5</accession>